<evidence type="ECO:0000313" key="1">
    <source>
        <dbReference type="EMBL" id="MZL69338.1"/>
    </source>
</evidence>
<dbReference type="Proteomes" id="UP000474718">
    <property type="component" value="Unassembled WGS sequence"/>
</dbReference>
<accession>A0ABW9WWC7</accession>
<keyword evidence="2" id="KW-1185">Reference proteome</keyword>
<dbReference type="EMBL" id="WWVX01000003">
    <property type="protein sequence ID" value="MZL69338.1"/>
    <property type="molecule type" value="Genomic_DNA"/>
</dbReference>
<gene>
    <name evidence="1" type="ORF">GT747_06085</name>
</gene>
<comment type="caution">
    <text evidence="1">The sequence shown here is derived from an EMBL/GenBank/DDBJ whole genome shotgun (WGS) entry which is preliminary data.</text>
</comment>
<evidence type="ECO:0000313" key="2">
    <source>
        <dbReference type="Proteomes" id="UP000474718"/>
    </source>
</evidence>
<protein>
    <submittedName>
        <fullName evidence="1">Uncharacterized protein</fullName>
    </submittedName>
</protein>
<reference evidence="1 2" key="1">
    <citation type="journal article" date="2019" name="Nat. Med.">
        <title>A library of human gut bacterial isolates paired with longitudinal multiomics data enables mechanistic microbiome research.</title>
        <authorList>
            <person name="Poyet M."/>
            <person name="Groussin M."/>
            <person name="Gibbons S.M."/>
            <person name="Avila-Pacheco J."/>
            <person name="Jiang X."/>
            <person name="Kearney S.M."/>
            <person name="Perrotta A.R."/>
            <person name="Berdy B."/>
            <person name="Zhao S."/>
            <person name="Lieberman T.D."/>
            <person name="Swanson P.K."/>
            <person name="Smith M."/>
            <person name="Roesemann S."/>
            <person name="Alexander J.E."/>
            <person name="Rich S.A."/>
            <person name="Livny J."/>
            <person name="Vlamakis H."/>
            <person name="Clish C."/>
            <person name="Bullock K."/>
            <person name="Deik A."/>
            <person name="Scott J."/>
            <person name="Pierce K.A."/>
            <person name="Xavier R.J."/>
            <person name="Alm E.J."/>
        </authorList>
    </citation>
    <scope>NUCLEOTIDE SEQUENCE [LARGE SCALE GENOMIC DNA]</scope>
    <source>
        <strain evidence="1 2">BIOML-A2</strain>
    </source>
</reference>
<name>A0ABW9WWC7_9FIRM</name>
<organism evidence="1 2">
    <name type="scientific">Bittarella massiliensis</name>
    <name type="common">ex Durand et al. 2017</name>
    <dbReference type="NCBI Taxonomy" id="1720313"/>
    <lineage>
        <taxon>Bacteria</taxon>
        <taxon>Bacillati</taxon>
        <taxon>Bacillota</taxon>
        <taxon>Clostridia</taxon>
        <taxon>Eubacteriales</taxon>
        <taxon>Oscillospiraceae</taxon>
        <taxon>Bittarella (ex Durand et al. 2017)</taxon>
    </lineage>
</organism>
<sequence length="99" mass="10892">MLRWMIFTSKCGHGKQCPPSSRCPGIKRAGNLFQDFLLGGAAGGRLVFGFESSGQIGPKIRYNLCDKVNFVGVLKEVPTPFYTVGLIHIHNSHILYQPA</sequence>
<proteinExistence type="predicted"/>